<dbReference type="Proteomes" id="UP000298663">
    <property type="component" value="Unassembled WGS sequence"/>
</dbReference>
<name>A0A4U5MGM9_STECR</name>
<feature type="region of interest" description="Disordered" evidence="1">
    <location>
        <begin position="63"/>
        <end position="123"/>
    </location>
</feature>
<keyword evidence="3" id="KW-1185">Reference proteome</keyword>
<gene>
    <name evidence="2" type="ORF">L596_024393</name>
</gene>
<feature type="compositionally biased region" description="Basic and acidic residues" evidence="1">
    <location>
        <begin position="145"/>
        <end position="154"/>
    </location>
</feature>
<organism evidence="2 3">
    <name type="scientific">Steinernema carpocapsae</name>
    <name type="common">Entomopathogenic nematode</name>
    <dbReference type="NCBI Taxonomy" id="34508"/>
    <lineage>
        <taxon>Eukaryota</taxon>
        <taxon>Metazoa</taxon>
        <taxon>Ecdysozoa</taxon>
        <taxon>Nematoda</taxon>
        <taxon>Chromadorea</taxon>
        <taxon>Rhabditida</taxon>
        <taxon>Tylenchina</taxon>
        <taxon>Panagrolaimomorpha</taxon>
        <taxon>Strongyloidoidea</taxon>
        <taxon>Steinernematidae</taxon>
        <taxon>Steinernema</taxon>
    </lineage>
</organism>
<reference evidence="2 3" key="2">
    <citation type="journal article" date="2019" name="G3 (Bethesda)">
        <title>Hybrid Assembly of the Genome of the Entomopathogenic Nematode Steinernema carpocapsae Identifies the X-Chromosome.</title>
        <authorList>
            <person name="Serra L."/>
            <person name="Macchietto M."/>
            <person name="Macias-Munoz A."/>
            <person name="McGill C.J."/>
            <person name="Rodriguez I.M."/>
            <person name="Rodriguez B."/>
            <person name="Murad R."/>
            <person name="Mortazavi A."/>
        </authorList>
    </citation>
    <scope>NUCLEOTIDE SEQUENCE [LARGE SCALE GENOMIC DNA]</scope>
    <source>
        <strain evidence="2 3">ALL</strain>
    </source>
</reference>
<dbReference type="EMBL" id="AZBU02000008">
    <property type="protein sequence ID" value="TKR68404.1"/>
    <property type="molecule type" value="Genomic_DNA"/>
</dbReference>
<dbReference type="AlphaFoldDB" id="A0A4U5MGM9"/>
<protein>
    <submittedName>
        <fullName evidence="2">Uncharacterized protein</fullName>
    </submittedName>
</protein>
<accession>A0A4U5MGM9</accession>
<comment type="caution">
    <text evidence="2">The sequence shown here is derived from an EMBL/GenBank/DDBJ whole genome shotgun (WGS) entry which is preliminary data.</text>
</comment>
<feature type="compositionally biased region" description="Polar residues" evidence="1">
    <location>
        <begin position="168"/>
        <end position="181"/>
    </location>
</feature>
<evidence type="ECO:0000256" key="1">
    <source>
        <dbReference type="SAM" id="MobiDB-lite"/>
    </source>
</evidence>
<evidence type="ECO:0000313" key="2">
    <source>
        <dbReference type="EMBL" id="TKR68404.1"/>
    </source>
</evidence>
<evidence type="ECO:0000313" key="3">
    <source>
        <dbReference type="Proteomes" id="UP000298663"/>
    </source>
</evidence>
<feature type="region of interest" description="Disordered" evidence="1">
    <location>
        <begin position="137"/>
        <end position="181"/>
    </location>
</feature>
<proteinExistence type="predicted"/>
<sequence>MLSSSVHIEEPETGQVIVNVRVKLPEYLRSKRVISTKTCIEYEQVVSDRSEATEDVGLRMQQEHEEPAVEKLAMVPEPDESEEVQEPSSTTFDEESVSEMGVQETLDSQEESHEEIVAKAPPSFVVPEQLVPASVEVEAEDEEPQRDSFVEEQPKAAPESPQRPFWASGSSRPDENTSASAPASNLLLQLLEDASAEDGARRCPEAENADRTSFLHSRLLLVVAAALLRLVEVLAAAGDRLHRSRRPVVPTHLSRPMRCPTTTTGLSPTTPTEVAAAEEEAVAVLPLALEPTWRTPTTAAEESAEGSPTLEEKASEAVAGAASVAAAEAAVVSSSEVILSQLLTALFDYFVQLLKLLELKSSVPCLCPSKCPFVYSVFLCEL</sequence>
<reference evidence="2 3" key="1">
    <citation type="journal article" date="2015" name="Genome Biol.">
        <title>Comparative genomics of Steinernema reveals deeply conserved gene regulatory networks.</title>
        <authorList>
            <person name="Dillman A.R."/>
            <person name="Macchietto M."/>
            <person name="Porter C.F."/>
            <person name="Rogers A."/>
            <person name="Williams B."/>
            <person name="Antoshechkin I."/>
            <person name="Lee M.M."/>
            <person name="Goodwin Z."/>
            <person name="Lu X."/>
            <person name="Lewis E.E."/>
            <person name="Goodrich-Blair H."/>
            <person name="Stock S.P."/>
            <person name="Adams B.J."/>
            <person name="Sternberg P.W."/>
            <person name="Mortazavi A."/>
        </authorList>
    </citation>
    <scope>NUCLEOTIDE SEQUENCE [LARGE SCALE GENOMIC DNA]</scope>
    <source>
        <strain evidence="2 3">ALL</strain>
    </source>
</reference>